<dbReference type="InterPro" id="IPR006437">
    <property type="entry name" value="Phage_terminase_lsu"/>
</dbReference>
<gene>
    <name evidence="1" type="ORF">R53137_KAKDMLNK_00240</name>
</gene>
<evidence type="ECO:0000313" key="2">
    <source>
        <dbReference type="Proteomes" id="UP001314262"/>
    </source>
</evidence>
<reference evidence="1 2" key="1">
    <citation type="submission" date="2023-10" db="EMBL/GenBank/DDBJ databases">
        <authorList>
            <person name="Botero Cardona J."/>
        </authorList>
    </citation>
    <scope>NUCLEOTIDE SEQUENCE [LARGE SCALE GENOMIC DNA]</scope>
    <source>
        <strain evidence="1 2">R-53137</strain>
    </source>
</reference>
<keyword evidence="2" id="KW-1185">Reference proteome</keyword>
<evidence type="ECO:0008006" key="3">
    <source>
        <dbReference type="Google" id="ProtNLM"/>
    </source>
</evidence>
<evidence type="ECO:0000313" key="1">
    <source>
        <dbReference type="EMBL" id="CAK1228591.1"/>
    </source>
</evidence>
<comment type="caution">
    <text evidence="1">The sequence shown here is derived from an EMBL/GenBank/DDBJ whole genome shotgun (WGS) entry which is preliminary data.</text>
</comment>
<accession>A0ABN9YKG5</accession>
<dbReference type="Proteomes" id="UP001314262">
    <property type="component" value="Unassembled WGS sequence"/>
</dbReference>
<protein>
    <recommendedName>
        <fullName evidence="3">PBSX family phage terminase large subunit</fullName>
    </recommendedName>
</protein>
<dbReference type="NCBIfam" id="TIGR01547">
    <property type="entry name" value="phage_term_2"/>
    <property type="match status" value="1"/>
</dbReference>
<dbReference type="EMBL" id="CAUZLT010000001">
    <property type="protein sequence ID" value="CAK1228591.1"/>
    <property type="molecule type" value="Genomic_DNA"/>
</dbReference>
<proteinExistence type="predicted"/>
<dbReference type="InterPro" id="IPR027417">
    <property type="entry name" value="P-loop_NTPase"/>
</dbReference>
<dbReference type="Gene3D" id="3.40.50.300">
    <property type="entry name" value="P-loop containing nucleotide triphosphate hydrolases"/>
    <property type="match status" value="1"/>
</dbReference>
<sequence>MKGNLSNIYTDKQIEAIKAYTNEDFKIMILSGAVRTGKTVVDNDIFLMELLRVSDQAKRERIDEPIYILGGVSSKTIANNVLNPIENRLHLPINFDKNGSFRLFGVKVVLAYTGTERGVGSIRGLTAYGAYVNEASLAVENVFNEINQRVSKANGRIICDTNPDSPSHWLKQKYIDKAGDEDVRIRVINFKLDDNRKFLSEDYIKQLKASYGSGALYDRAILGLWTSAEGAVYVDWYDDENYIERADLPQMKRYIAGVDWGYKHYGSIVVIGVGVDGRYYLVYEHSKQLKPISYWIEVGEEVERLFGRNIPFICDTARTEHIDAFSDAGLNAQYADKKVDEGIEIMASLIKRREFLCVRDVLTSRDQSGNSVSIFEDNIHGYVWDDKTGKVVKDHDDSLDAIRYVIKDIMNNKNIKSVTQMLFS</sequence>
<dbReference type="Pfam" id="PF03237">
    <property type="entry name" value="Terminase_6N"/>
    <property type="match status" value="1"/>
</dbReference>
<organism evidence="1 2">
    <name type="scientific">Fructobacillus tropaeoli</name>
    <dbReference type="NCBI Taxonomy" id="709323"/>
    <lineage>
        <taxon>Bacteria</taxon>
        <taxon>Bacillati</taxon>
        <taxon>Bacillota</taxon>
        <taxon>Bacilli</taxon>
        <taxon>Lactobacillales</taxon>
        <taxon>Lactobacillaceae</taxon>
        <taxon>Fructobacillus</taxon>
    </lineage>
</organism>
<name>A0ABN9YKG5_9LACO</name>
<dbReference type="Gene3D" id="3.30.420.280">
    <property type="match status" value="1"/>
</dbReference>